<protein>
    <submittedName>
        <fullName evidence="18">Transcriptional repressor p66-beta</fullName>
    </submittedName>
</protein>
<evidence type="ECO:0000256" key="9">
    <source>
        <dbReference type="ARBA" id="ARBA00023242"/>
    </source>
</evidence>
<dbReference type="GO" id="GO:0008270">
    <property type="term" value="F:zinc ion binding"/>
    <property type="evidence" value="ECO:0007669"/>
    <property type="project" value="UniProtKB-KW"/>
</dbReference>
<feature type="domain" description="THAP-type" evidence="15">
    <location>
        <begin position="1"/>
        <end position="89"/>
    </location>
</feature>
<keyword evidence="4" id="KW-0862">Zinc</keyword>
<keyword evidence="6 12" id="KW-0175">Coiled coil</keyword>
<feature type="region of interest" description="Disordered" evidence="13">
    <location>
        <begin position="443"/>
        <end position="509"/>
    </location>
</feature>
<dbReference type="AlphaFoldDB" id="A0A183SZ54"/>
<dbReference type="PROSITE" id="PS50950">
    <property type="entry name" value="ZF_THAP"/>
    <property type="match status" value="1"/>
</dbReference>
<evidence type="ECO:0000256" key="3">
    <source>
        <dbReference type="ARBA" id="ARBA00022771"/>
    </source>
</evidence>
<dbReference type="PROSITE" id="PS50114">
    <property type="entry name" value="GATA_ZN_FINGER_2"/>
    <property type="match status" value="1"/>
</dbReference>
<evidence type="ECO:0000256" key="12">
    <source>
        <dbReference type="SAM" id="Coils"/>
    </source>
</evidence>
<dbReference type="PANTHER" id="PTHR13455">
    <property type="entry name" value="TRANSCRIPTIONAL REPRESSOR P66-RELATED"/>
    <property type="match status" value="1"/>
</dbReference>
<dbReference type="InterPro" id="IPR006612">
    <property type="entry name" value="THAP_Znf"/>
</dbReference>
<sequence>MPQCCFAGCHNRTDDGRGLSFFRFPRRDQVRTAAWVQACGRREFAPSQHSRVCSRHFSAVDFERDARADSMGGTHRRLRLKDTAVPTRDPVDNPWQDTDNSPLKRMNKFQPVAPETAPAGLAPPGHTTMDVIVLSEDEDKPSPISSDTEKENNPHGKDPVDGKILLIRLENELRQEEYTLMLLQKLRDSQKSSSPQPTKHYVKSSNSVQVPIPNPQGNITHASAVSTGVTVAVQKNVPVSQPSKAPKVTKVAALQSLEQQCNAKKSVLKKQLERSLEKIPLPRPSAGTGLCEIAFIPSTLTSEFTSLLGLEEVVKNMQEFDPSSTGSQPEPRRTFSPFSCVKCGIDFTPVWKREKVGSSTVICEACLAGTQRSSLQKEYENSVKQVLQQNGAAEREIEREYQEIIANPTKLENYIREQEKKLLATHQAQLAQQQQLAQQAAAQAHSQRYQTKQSVGAQNTGLRTPTHQVSSPCVNNANINGSNNASHQRSRQGTSTPLSNSPVATPSASVTLPQQHLSAAAAAASQHFTPGYQQQQQLTKPTVSVGANAVNTAALMMAATANPALLAATATNQQQQQQRLAAAVLSGLQQQQPQQAQSAVADQFAQIQALFMNSLLLGGSPNNQGSATSRQQLIQQAIQYNLLLQQQQQQAAAAQQAQQAAAAAAQQAQQNALLQLVNALQSNPAAYWTLLQNLLLMGAATNPAGSSGSANKK</sequence>
<accession>A0A183SZ54</accession>
<evidence type="ECO:0000256" key="4">
    <source>
        <dbReference type="ARBA" id="ARBA00022833"/>
    </source>
</evidence>
<dbReference type="InterPro" id="IPR038441">
    <property type="entry name" value="THAP_Znf_sf"/>
</dbReference>
<dbReference type="InterPro" id="IPR000679">
    <property type="entry name" value="Znf_GATA"/>
</dbReference>
<feature type="compositionally biased region" description="Basic and acidic residues" evidence="13">
    <location>
        <begin position="147"/>
        <end position="160"/>
    </location>
</feature>
<dbReference type="GO" id="GO:0043565">
    <property type="term" value="F:sequence-specific DNA binding"/>
    <property type="evidence" value="ECO:0007669"/>
    <property type="project" value="InterPro"/>
</dbReference>
<evidence type="ECO:0000313" key="18">
    <source>
        <dbReference type="WBParaSite" id="SSLN_0000986401-mRNA-1"/>
    </source>
</evidence>
<dbReference type="WBParaSite" id="SSLN_0000986401-mRNA-1">
    <property type="protein sequence ID" value="SSLN_0000986401-mRNA-1"/>
    <property type="gene ID" value="SSLN_0000986401"/>
</dbReference>
<dbReference type="Pfam" id="PF05485">
    <property type="entry name" value="THAP"/>
    <property type="match status" value="1"/>
</dbReference>
<feature type="compositionally biased region" description="Polar residues" evidence="13">
    <location>
        <begin position="491"/>
        <end position="509"/>
    </location>
</feature>
<feature type="coiled-coil region" evidence="12">
    <location>
        <begin position="630"/>
        <end position="671"/>
    </location>
</feature>
<feature type="compositionally biased region" description="Polar residues" evidence="13">
    <location>
        <begin position="445"/>
        <end position="474"/>
    </location>
</feature>
<dbReference type="OrthoDB" id="7331812at2759"/>
<keyword evidence="17" id="KW-1185">Reference proteome</keyword>
<evidence type="ECO:0000256" key="7">
    <source>
        <dbReference type="ARBA" id="ARBA00023125"/>
    </source>
</evidence>
<evidence type="ECO:0000256" key="6">
    <source>
        <dbReference type="ARBA" id="ARBA00023054"/>
    </source>
</evidence>
<dbReference type="SUPFAM" id="SSF57716">
    <property type="entry name" value="Glucocorticoid receptor-like (DNA-binding domain)"/>
    <property type="match status" value="1"/>
</dbReference>
<dbReference type="Gene3D" id="6.20.210.20">
    <property type="entry name" value="THAP domain"/>
    <property type="match status" value="1"/>
</dbReference>
<feature type="compositionally biased region" description="Low complexity" evidence="13">
    <location>
        <begin position="475"/>
        <end position="486"/>
    </location>
</feature>
<evidence type="ECO:0000256" key="1">
    <source>
        <dbReference type="ARBA" id="ARBA00004123"/>
    </source>
</evidence>
<keyword evidence="8" id="KW-0804">Transcription</keyword>
<dbReference type="STRING" id="70667.A0A183SZ54"/>
<keyword evidence="2" id="KW-0479">Metal-binding</keyword>
<feature type="domain" description="GATA-type" evidence="14">
    <location>
        <begin position="334"/>
        <end position="366"/>
    </location>
</feature>
<evidence type="ECO:0000259" key="14">
    <source>
        <dbReference type="PROSITE" id="PS50114"/>
    </source>
</evidence>
<dbReference type="GO" id="GO:0000122">
    <property type="term" value="P:negative regulation of transcription by RNA polymerase II"/>
    <property type="evidence" value="ECO:0007669"/>
    <property type="project" value="InterPro"/>
</dbReference>
<evidence type="ECO:0000259" key="15">
    <source>
        <dbReference type="PROSITE" id="PS50950"/>
    </source>
</evidence>
<proteinExistence type="predicted"/>
<dbReference type="GO" id="GO:0016581">
    <property type="term" value="C:NuRD complex"/>
    <property type="evidence" value="ECO:0007669"/>
    <property type="project" value="TreeGrafter"/>
</dbReference>
<gene>
    <name evidence="16" type="ORF">SSLN_LOCUS9502</name>
</gene>
<evidence type="ECO:0000256" key="8">
    <source>
        <dbReference type="ARBA" id="ARBA00023163"/>
    </source>
</evidence>
<dbReference type="PANTHER" id="PTHR13455:SF7">
    <property type="entry name" value="SIMJANG, ISOFORM E"/>
    <property type="match status" value="1"/>
</dbReference>
<evidence type="ECO:0000256" key="5">
    <source>
        <dbReference type="ARBA" id="ARBA00023015"/>
    </source>
</evidence>
<evidence type="ECO:0000256" key="11">
    <source>
        <dbReference type="PROSITE-ProRule" id="PRU00309"/>
    </source>
</evidence>
<name>A0A183SZ54_SCHSO</name>
<evidence type="ECO:0000256" key="13">
    <source>
        <dbReference type="SAM" id="MobiDB-lite"/>
    </source>
</evidence>
<dbReference type="Proteomes" id="UP000275846">
    <property type="component" value="Unassembled WGS sequence"/>
</dbReference>
<dbReference type="SMART" id="SM00692">
    <property type="entry name" value="DM3"/>
    <property type="match status" value="1"/>
</dbReference>
<keyword evidence="3 10" id="KW-0863">Zinc-finger</keyword>
<feature type="coiled-coil region" evidence="12">
    <location>
        <begin position="376"/>
        <end position="443"/>
    </location>
</feature>
<evidence type="ECO:0000313" key="17">
    <source>
        <dbReference type="Proteomes" id="UP000275846"/>
    </source>
</evidence>
<dbReference type="EMBL" id="UYSU01035281">
    <property type="protein sequence ID" value="VDL95887.1"/>
    <property type="molecule type" value="Genomic_DNA"/>
</dbReference>
<keyword evidence="5" id="KW-0805">Transcription regulation</keyword>
<reference evidence="16 17" key="2">
    <citation type="submission" date="2018-11" db="EMBL/GenBank/DDBJ databases">
        <authorList>
            <consortium name="Pathogen Informatics"/>
        </authorList>
    </citation>
    <scope>NUCLEOTIDE SEQUENCE [LARGE SCALE GENOMIC DNA]</scope>
    <source>
        <strain evidence="16 17">NST_G2</strain>
    </source>
</reference>
<keyword evidence="7 11" id="KW-0238">DNA-binding</keyword>
<keyword evidence="9" id="KW-0539">Nucleus</keyword>
<reference evidence="18" key="1">
    <citation type="submission" date="2016-06" db="UniProtKB">
        <authorList>
            <consortium name="WormBaseParasite"/>
        </authorList>
    </citation>
    <scope>IDENTIFICATION</scope>
</reference>
<feature type="region of interest" description="Disordered" evidence="13">
    <location>
        <begin position="138"/>
        <end position="160"/>
    </location>
</feature>
<evidence type="ECO:0000256" key="2">
    <source>
        <dbReference type="ARBA" id="ARBA00022723"/>
    </source>
</evidence>
<evidence type="ECO:0000313" key="16">
    <source>
        <dbReference type="EMBL" id="VDL95887.1"/>
    </source>
</evidence>
<evidence type="ECO:0000256" key="10">
    <source>
        <dbReference type="PROSITE-ProRule" id="PRU00094"/>
    </source>
</evidence>
<dbReference type="SMART" id="SM00980">
    <property type="entry name" value="THAP"/>
    <property type="match status" value="1"/>
</dbReference>
<comment type="subcellular location">
    <subcellularLocation>
        <location evidence="1">Nucleus</location>
    </subcellularLocation>
</comment>
<dbReference type="InterPro" id="IPR040386">
    <property type="entry name" value="P66"/>
</dbReference>
<organism evidence="18">
    <name type="scientific">Schistocephalus solidus</name>
    <name type="common">Tapeworm</name>
    <dbReference type="NCBI Taxonomy" id="70667"/>
    <lineage>
        <taxon>Eukaryota</taxon>
        <taxon>Metazoa</taxon>
        <taxon>Spiralia</taxon>
        <taxon>Lophotrochozoa</taxon>
        <taxon>Platyhelminthes</taxon>
        <taxon>Cestoda</taxon>
        <taxon>Eucestoda</taxon>
        <taxon>Diphyllobothriidea</taxon>
        <taxon>Diphyllobothriidae</taxon>
        <taxon>Schistocephalus</taxon>
    </lineage>
</organism>